<name>A0AB39Y4W9_9ACTN</name>
<evidence type="ECO:0000259" key="9">
    <source>
        <dbReference type="Pfam" id="PF02608"/>
    </source>
</evidence>
<evidence type="ECO:0000256" key="3">
    <source>
        <dbReference type="ARBA" id="ARBA00022475"/>
    </source>
</evidence>
<comment type="similarity">
    <text evidence="2">Belongs to the BMP lipoprotein family.</text>
</comment>
<evidence type="ECO:0000256" key="5">
    <source>
        <dbReference type="ARBA" id="ARBA00023136"/>
    </source>
</evidence>
<dbReference type="Pfam" id="PF02608">
    <property type="entry name" value="Bmp"/>
    <property type="match status" value="1"/>
</dbReference>
<feature type="signal peptide" evidence="8">
    <location>
        <begin position="1"/>
        <end position="23"/>
    </location>
</feature>
<dbReference type="InterPro" id="IPR050957">
    <property type="entry name" value="BMP_lipoprotein"/>
</dbReference>
<evidence type="ECO:0000256" key="8">
    <source>
        <dbReference type="SAM" id="SignalP"/>
    </source>
</evidence>
<evidence type="ECO:0000256" key="6">
    <source>
        <dbReference type="ARBA" id="ARBA00023288"/>
    </source>
</evidence>
<sequence>MRRITRIATVGIASAALALSATACGGKKSSDSSASSSESSSGSKSAAIAYDIGGRGDQSFNDAAFAGLEKAEKDLKIKGAEAEPTEGESEADKVQRLTELARKGNNPVIGVGFAYAPAIKKVAAKFPNTTFGLIDDTSVTDKNIANLVFNEEQGSYLAGVAAAKASKTGKVGFIGGVEVPLIKKFEAGFAQGVKDTNPNAEVLSTYLTQPPDFSGFAKPDLGKAAAQGQLAKGADVIYSAAGLAGSGAIEATATAGKWAIGVDSDQYNQAGLAKYKDHILTSVTKDVPDAVFNLIKSVEDGKPQNGEIRYGLDKDGVGLADSNPEYKKMTDVTAAVEKAKADIIAKKINVKTAP</sequence>
<dbReference type="SUPFAM" id="SSF53822">
    <property type="entry name" value="Periplasmic binding protein-like I"/>
    <property type="match status" value="1"/>
</dbReference>
<feature type="domain" description="ABC transporter substrate-binding protein PnrA-like" evidence="9">
    <location>
        <begin position="51"/>
        <end position="339"/>
    </location>
</feature>
<dbReference type="AlphaFoldDB" id="A0AB39Y4W9"/>
<evidence type="ECO:0000256" key="4">
    <source>
        <dbReference type="ARBA" id="ARBA00022729"/>
    </source>
</evidence>
<evidence type="ECO:0000313" key="10">
    <source>
        <dbReference type="EMBL" id="XDV64433.1"/>
    </source>
</evidence>
<dbReference type="Gene3D" id="3.40.50.2300">
    <property type="match status" value="2"/>
</dbReference>
<proteinExistence type="inferred from homology"/>
<dbReference type="GO" id="GO:0005886">
    <property type="term" value="C:plasma membrane"/>
    <property type="evidence" value="ECO:0007669"/>
    <property type="project" value="UniProtKB-SubCell"/>
</dbReference>
<comment type="subcellular location">
    <subcellularLocation>
        <location evidence="1">Cell membrane</location>
        <topology evidence="1">Lipid-anchor</topology>
    </subcellularLocation>
</comment>
<dbReference type="EMBL" id="CP165727">
    <property type="protein sequence ID" value="XDV64433.1"/>
    <property type="molecule type" value="Genomic_DNA"/>
</dbReference>
<evidence type="ECO:0000256" key="1">
    <source>
        <dbReference type="ARBA" id="ARBA00004193"/>
    </source>
</evidence>
<keyword evidence="6" id="KW-0449">Lipoprotein</keyword>
<keyword evidence="4 8" id="KW-0732">Signal</keyword>
<dbReference type="PANTHER" id="PTHR34296">
    <property type="entry name" value="TRANSCRIPTIONAL ACTIVATOR PROTEIN MED"/>
    <property type="match status" value="1"/>
</dbReference>
<keyword evidence="3" id="KW-1003">Cell membrane</keyword>
<keyword evidence="5" id="KW-0472">Membrane</keyword>
<gene>
    <name evidence="10" type="ORF">AB5J51_16595</name>
</gene>
<dbReference type="RefSeq" id="WP_053786345.1">
    <property type="nucleotide sequence ID" value="NZ_CP165727.1"/>
</dbReference>
<accession>A0AB39Y4W9</accession>
<feature type="region of interest" description="Disordered" evidence="7">
    <location>
        <begin position="24"/>
        <end position="43"/>
    </location>
</feature>
<dbReference type="InterPro" id="IPR028082">
    <property type="entry name" value="Peripla_BP_I"/>
</dbReference>
<protein>
    <submittedName>
        <fullName evidence="10">BMP family protein</fullName>
    </submittedName>
</protein>
<feature type="chain" id="PRO_5044322705" evidence="8">
    <location>
        <begin position="24"/>
        <end position="354"/>
    </location>
</feature>
<organism evidence="10">
    <name type="scientific">Streptomyces sp. R33</name>
    <dbReference type="NCBI Taxonomy" id="3238629"/>
    <lineage>
        <taxon>Bacteria</taxon>
        <taxon>Bacillati</taxon>
        <taxon>Actinomycetota</taxon>
        <taxon>Actinomycetes</taxon>
        <taxon>Kitasatosporales</taxon>
        <taxon>Streptomycetaceae</taxon>
        <taxon>Streptomyces</taxon>
    </lineage>
</organism>
<dbReference type="InterPro" id="IPR003760">
    <property type="entry name" value="PnrA-like"/>
</dbReference>
<reference evidence="10" key="1">
    <citation type="submission" date="2024-08" db="EMBL/GenBank/DDBJ databases">
        <authorList>
            <person name="Yu S.T."/>
        </authorList>
    </citation>
    <scope>NUCLEOTIDE SEQUENCE</scope>
    <source>
        <strain evidence="10">R33</strain>
    </source>
</reference>
<evidence type="ECO:0000256" key="7">
    <source>
        <dbReference type="SAM" id="MobiDB-lite"/>
    </source>
</evidence>
<dbReference type="CDD" id="cd06354">
    <property type="entry name" value="PBP1_PrnA-like"/>
    <property type="match status" value="1"/>
</dbReference>
<dbReference type="PROSITE" id="PS51257">
    <property type="entry name" value="PROKAR_LIPOPROTEIN"/>
    <property type="match status" value="1"/>
</dbReference>
<dbReference type="PANTHER" id="PTHR34296:SF2">
    <property type="entry name" value="ABC TRANSPORTER GUANOSINE-BINDING PROTEIN NUPN"/>
    <property type="match status" value="1"/>
</dbReference>
<evidence type="ECO:0000256" key="2">
    <source>
        <dbReference type="ARBA" id="ARBA00008610"/>
    </source>
</evidence>